<proteinExistence type="predicted"/>
<reference evidence="2" key="1">
    <citation type="journal article" date="2017" name="Toxicon">
        <title>Venom-gland transcriptomics and venom proteomics of the Hentz striped scorpion (Centruroides hentzi; Buthidae) reveal high toxin diversity in a harmless member of a lethal family.</title>
        <authorList>
            <person name="Ward M.J."/>
            <person name="Ellsworth S.A."/>
            <person name="Rokyta D.R."/>
        </authorList>
    </citation>
    <scope>NUCLEOTIDE SEQUENCE</scope>
    <source>
        <tissue evidence="2">Venom gland</tissue>
    </source>
</reference>
<name>A0A2I9LNP2_9SCOR</name>
<feature type="signal peptide" evidence="1">
    <location>
        <begin position="1"/>
        <end position="25"/>
    </location>
</feature>
<feature type="chain" id="PRO_5014339290" evidence="1">
    <location>
        <begin position="26"/>
        <end position="58"/>
    </location>
</feature>
<evidence type="ECO:0000313" key="2">
    <source>
        <dbReference type="EMBL" id="MBW20006.1"/>
    </source>
</evidence>
<dbReference type="AlphaFoldDB" id="A0A2I9LNP2"/>
<protein>
    <submittedName>
        <fullName evidence="2">AKTx</fullName>
    </submittedName>
</protein>
<evidence type="ECO:0000256" key="1">
    <source>
        <dbReference type="SAM" id="SignalP"/>
    </source>
</evidence>
<keyword evidence="1" id="KW-0732">Signal</keyword>
<organism evidence="2">
    <name type="scientific">Centruroides hentzi</name>
    <dbReference type="NCBI Taxonomy" id="88313"/>
    <lineage>
        <taxon>Eukaryota</taxon>
        <taxon>Metazoa</taxon>
        <taxon>Ecdysozoa</taxon>
        <taxon>Arthropoda</taxon>
        <taxon>Chelicerata</taxon>
        <taxon>Arachnida</taxon>
        <taxon>Scorpiones</taxon>
        <taxon>Buthida</taxon>
        <taxon>Buthoidea</taxon>
        <taxon>Buthidae</taxon>
        <taxon>Centruroides</taxon>
    </lineage>
</organism>
<dbReference type="EMBL" id="GFWZ01000016">
    <property type="protein sequence ID" value="MBW20006.1"/>
    <property type="molecule type" value="Transcribed_RNA"/>
</dbReference>
<accession>A0A2I9LNP2</accession>
<sequence length="58" mass="6399">MNKIVALLLLTVLVLTVVPISEVESKPKFCSKDTDCQSECMTVKYCKGGTCYCQHNGK</sequence>